<feature type="transmembrane region" description="Helical" evidence="1">
    <location>
        <begin position="92"/>
        <end position="114"/>
    </location>
</feature>
<keyword evidence="1" id="KW-1133">Transmembrane helix</keyword>
<dbReference type="EMBL" id="WTYR01000001">
    <property type="protein sequence ID" value="MXP09020.1"/>
    <property type="molecule type" value="Genomic_DNA"/>
</dbReference>
<keyword evidence="3" id="KW-1185">Reference proteome</keyword>
<name>A0A6I4TZ91_9SPHN</name>
<dbReference type="Pfam" id="PF06170">
    <property type="entry name" value="DUF983"/>
    <property type="match status" value="1"/>
</dbReference>
<dbReference type="OrthoDB" id="9799456at2"/>
<proteinExistence type="predicted"/>
<accession>A0A6I4TZ91</accession>
<evidence type="ECO:0000256" key="1">
    <source>
        <dbReference type="SAM" id="Phobius"/>
    </source>
</evidence>
<dbReference type="SUPFAM" id="SSF144020">
    <property type="entry name" value="FdhE-like"/>
    <property type="match status" value="1"/>
</dbReference>
<dbReference type="Proteomes" id="UP000429229">
    <property type="component" value="Unassembled WGS sequence"/>
</dbReference>
<dbReference type="InterPro" id="IPR024064">
    <property type="entry name" value="FdhE-like_sf"/>
</dbReference>
<gene>
    <name evidence="2" type="ORF">GRI68_02360</name>
</gene>
<keyword evidence="1" id="KW-0812">Transmembrane</keyword>
<reference evidence="2 3" key="1">
    <citation type="submission" date="2019-12" db="EMBL/GenBank/DDBJ databases">
        <title>Genomic-based taxomic classification of the family Erythrobacteraceae.</title>
        <authorList>
            <person name="Xu L."/>
        </authorList>
    </citation>
    <scope>NUCLEOTIDE SEQUENCE [LARGE SCALE GENOMIC DNA]</scope>
    <source>
        <strain evidence="2 3">LMG 29519</strain>
    </source>
</reference>
<sequence>MNRSEAETVEPQTGFTPASSNWEAVWRGIRNRCPHCGEATLMPRFLKPVEECPVCGKDWDRHRADDFPAYVSIFLTGHIMAPIMIALATADILSTLGLVLALVIPFAILSIGLIQPAKGAIMALLWRLGVNGK</sequence>
<dbReference type="InterPro" id="IPR009325">
    <property type="entry name" value="DUF983"/>
</dbReference>
<dbReference type="RefSeq" id="WP_160615532.1">
    <property type="nucleotide sequence ID" value="NZ_WTYR01000001.1"/>
</dbReference>
<comment type="caution">
    <text evidence="2">The sequence shown here is derived from an EMBL/GenBank/DDBJ whole genome shotgun (WGS) entry which is preliminary data.</text>
</comment>
<dbReference type="AlphaFoldDB" id="A0A6I4TZ91"/>
<organism evidence="2 3">
    <name type="scientific">Alteriqipengyuania halimionae</name>
    <dbReference type="NCBI Taxonomy" id="1926630"/>
    <lineage>
        <taxon>Bacteria</taxon>
        <taxon>Pseudomonadati</taxon>
        <taxon>Pseudomonadota</taxon>
        <taxon>Alphaproteobacteria</taxon>
        <taxon>Sphingomonadales</taxon>
        <taxon>Erythrobacteraceae</taxon>
        <taxon>Alteriqipengyuania</taxon>
    </lineage>
</organism>
<evidence type="ECO:0000313" key="3">
    <source>
        <dbReference type="Proteomes" id="UP000429229"/>
    </source>
</evidence>
<protein>
    <submittedName>
        <fullName evidence="2">DUF983 domain-containing protein</fullName>
    </submittedName>
</protein>
<evidence type="ECO:0000313" key="2">
    <source>
        <dbReference type="EMBL" id="MXP09020.1"/>
    </source>
</evidence>
<keyword evidence="1" id="KW-0472">Membrane</keyword>
<feature type="transmembrane region" description="Helical" evidence="1">
    <location>
        <begin position="67"/>
        <end position="86"/>
    </location>
</feature>